<dbReference type="Proteomes" id="UP001623330">
    <property type="component" value="Unassembled WGS sequence"/>
</dbReference>
<accession>A0ABR4NNC0</accession>
<evidence type="ECO:0000256" key="10">
    <source>
        <dbReference type="ARBA" id="ARBA00023136"/>
    </source>
</evidence>
<feature type="transmembrane region" description="Helical" evidence="14">
    <location>
        <begin position="374"/>
        <end position="399"/>
    </location>
</feature>
<reference evidence="15 16" key="1">
    <citation type="submission" date="2024-05" db="EMBL/GenBank/DDBJ databases">
        <title>Long read based assembly of the Candida bracarensis genome reveals expanded adhesin content.</title>
        <authorList>
            <person name="Marcet-Houben M."/>
            <person name="Ksiezopolska E."/>
            <person name="Gabaldon T."/>
        </authorList>
    </citation>
    <scope>NUCLEOTIDE SEQUENCE [LARGE SCALE GENOMIC DNA]</scope>
    <source>
        <strain evidence="15 16">CBM6</strain>
    </source>
</reference>
<feature type="transmembrane region" description="Helical" evidence="14">
    <location>
        <begin position="301"/>
        <end position="322"/>
    </location>
</feature>
<dbReference type="InterPro" id="IPR007873">
    <property type="entry name" value="Glycosyltransferase_ALG3"/>
</dbReference>
<comment type="function">
    <text evidence="11 14">Dol-P-Man:Man(5)GlcNAc(2)-PP-Dol alpha-1,3-mannosyltransferase that operates in the biosynthetic pathway of dolichol-linked oligosaccharides, the glycan precursors employed in protein asparagine (N)-glycosylation. The assembly of dolichol-linked oligosaccharides begins on the cytosolic side of the endoplasmic reticulum membrane and finishes in its lumen. The sequential addition of sugars to dolichol pyrophosphate produces dolichol-linked oligosaccharides containing fourteen sugars, including two GlcNAcs, nine mannoses and three glucoses. Once assembled, the oligosaccharide is transferred from the lipid to nascent proteins by oligosaccharyltransferases. In the lumen of the endoplasmic reticulum, adds the first dolichyl beta-D-mannosyl phosphate derived mannose in an alpha-1,3 linkage to Man(5)GlcNAc(2)-PP-dolichol to produce Man(6)GlcNAc(2)-PP-dolichol.</text>
</comment>
<feature type="transmembrane region" description="Helical" evidence="14">
    <location>
        <begin position="169"/>
        <end position="190"/>
    </location>
</feature>
<evidence type="ECO:0000256" key="14">
    <source>
        <dbReference type="RuleBase" id="RU364047"/>
    </source>
</evidence>
<keyword evidence="8 14" id="KW-0256">Endoplasmic reticulum</keyword>
<dbReference type="Pfam" id="PF05208">
    <property type="entry name" value="ALG3"/>
    <property type="match status" value="1"/>
</dbReference>
<feature type="transmembrane region" description="Helical" evidence="14">
    <location>
        <begin position="411"/>
        <end position="430"/>
    </location>
</feature>
<keyword evidence="16" id="KW-1185">Reference proteome</keyword>
<evidence type="ECO:0000256" key="1">
    <source>
        <dbReference type="ARBA" id="ARBA00004477"/>
    </source>
</evidence>
<dbReference type="EC" id="2.4.1.258" evidence="3 14"/>
<evidence type="ECO:0000256" key="7">
    <source>
        <dbReference type="ARBA" id="ARBA00022692"/>
    </source>
</evidence>
<organism evidence="15 16">
    <name type="scientific">Nakaseomyces bracarensis</name>
    <dbReference type="NCBI Taxonomy" id="273131"/>
    <lineage>
        <taxon>Eukaryota</taxon>
        <taxon>Fungi</taxon>
        <taxon>Dikarya</taxon>
        <taxon>Ascomycota</taxon>
        <taxon>Saccharomycotina</taxon>
        <taxon>Saccharomycetes</taxon>
        <taxon>Saccharomycetales</taxon>
        <taxon>Saccharomycetaceae</taxon>
        <taxon>Nakaseomyces</taxon>
    </lineage>
</organism>
<dbReference type="PANTHER" id="PTHR12646:SF0">
    <property type="entry name" value="DOL-P-MAN:MAN(5)GLCNAC(2)-PP-DOL ALPHA-1,3-MANNOSYLTRANSFERASE"/>
    <property type="match status" value="1"/>
</dbReference>
<evidence type="ECO:0000313" key="16">
    <source>
        <dbReference type="Proteomes" id="UP001623330"/>
    </source>
</evidence>
<keyword evidence="5 14" id="KW-0328">Glycosyltransferase</keyword>
<proteinExistence type="inferred from homology"/>
<evidence type="ECO:0000256" key="3">
    <source>
        <dbReference type="ARBA" id="ARBA00011964"/>
    </source>
</evidence>
<evidence type="ECO:0000256" key="12">
    <source>
        <dbReference type="ARBA" id="ARBA00049506"/>
    </source>
</evidence>
<evidence type="ECO:0000256" key="5">
    <source>
        <dbReference type="ARBA" id="ARBA00022676"/>
    </source>
</evidence>
<keyword evidence="7 14" id="KW-0812">Transmembrane</keyword>
<feature type="transmembrane region" description="Helical" evidence="14">
    <location>
        <begin position="244"/>
        <end position="263"/>
    </location>
</feature>
<comment type="similarity">
    <text evidence="13">Belongs to the glycosyltransferase ALG3 family.</text>
</comment>
<comment type="pathway">
    <text evidence="2 14">Protein modification; protein glycosylation.</text>
</comment>
<evidence type="ECO:0000256" key="9">
    <source>
        <dbReference type="ARBA" id="ARBA00022989"/>
    </source>
</evidence>
<evidence type="ECO:0000313" key="15">
    <source>
        <dbReference type="EMBL" id="KAL3229287.1"/>
    </source>
</evidence>
<comment type="caution">
    <text evidence="15">The sequence shown here is derived from an EMBL/GenBank/DDBJ whole genome shotgun (WGS) entry which is preliminary data.</text>
</comment>
<evidence type="ECO:0000256" key="2">
    <source>
        <dbReference type="ARBA" id="ARBA00004922"/>
    </source>
</evidence>
<sequence>MTNKTESVPPARITEEKEFVRPPFTPLQDIKNGLLYIIYSPDGNIILMPILVLLESVLLKLIISSTSYTEIDYKAYMEQIAMIYQEGNYNYLEIRGGTGPLVYPAGHVLIYRVMNYFTNDMNNIEKGQHIFRFLYLLTLIVQYICYYTLELPPWCVVLASLSKRLHSIYVLRLFNDCFTTLFMVITVTLFSLRSKRVFGYSKIVTFLVSLTYSIAVSIKMNALLFLPGFLVSIYLISEGCLLDCFISIITLVAWQVIVALPFLKEYPNEYFKGAFDFNRQFMHKWSINWQFLDEDAFQDRVFHTVLLASHFIAIVATILFLYPRLPLDSMKSLKSPFKRILVSDNKFVVPFLLIISNFIGIIFSRSLHYQFLSWYHWTLPCLLFWSKLPMPLGVMWYLAHEYCWNSYPPNCKASVILIGLNATLLLLLAVNQMRPRITITKPKTN</sequence>
<feature type="transmembrane region" description="Helical" evidence="14">
    <location>
        <begin position="45"/>
        <end position="63"/>
    </location>
</feature>
<dbReference type="EMBL" id="JBEVYD010000012">
    <property type="protein sequence ID" value="KAL3229287.1"/>
    <property type="molecule type" value="Genomic_DNA"/>
</dbReference>
<evidence type="ECO:0000256" key="11">
    <source>
        <dbReference type="ARBA" id="ARBA00044743"/>
    </source>
</evidence>
<name>A0ABR4NNC0_9SACH</name>
<evidence type="ECO:0000256" key="8">
    <source>
        <dbReference type="ARBA" id="ARBA00022824"/>
    </source>
</evidence>
<comment type="catalytic activity">
    <reaction evidence="12 14">
        <text>an alpha-D-Man-(1-&gt;2)-alpha-D-Man-(1-&gt;2)-alpha-D-Man-(1-&gt;3)-[alpha-D-Man-(1-&gt;6)]-beta-D-Man-(1-&gt;4)-beta-D-GlcNAc-(1-&gt;4)-alpha-D-GlcNAc-diphospho-di-trans,poly-cis-dolichol + a di-trans,poly-cis-dolichyl beta-D-mannosyl phosphate = an alpha-D-Man-(1-&gt;2)-alpha-D-Man-(1-&gt;2)-alpha-D-Man-(1-&gt;3)-[alpha-D-Man-(1-&gt;3)-alpha-D-Man-(1-&gt;6)]-beta-D-Man-(1-&gt;4)-beta-D-GlcNAc-(1-&gt;4)-alpha-D-GlcNAc-diphospho-di-trans,poly-cis-dolichol + a di-trans,poly-cis-dolichyl phosphate + H(+)</text>
        <dbReference type="Rhea" id="RHEA:29527"/>
        <dbReference type="Rhea" id="RHEA-COMP:19498"/>
        <dbReference type="Rhea" id="RHEA-COMP:19501"/>
        <dbReference type="Rhea" id="RHEA-COMP:19516"/>
        <dbReference type="Rhea" id="RHEA-COMP:19517"/>
        <dbReference type="ChEBI" id="CHEBI:15378"/>
        <dbReference type="ChEBI" id="CHEBI:57683"/>
        <dbReference type="ChEBI" id="CHEBI:58211"/>
        <dbReference type="ChEBI" id="CHEBI:132515"/>
        <dbReference type="ChEBI" id="CHEBI:132516"/>
        <dbReference type="EC" id="2.4.1.258"/>
    </reaction>
    <physiologicalReaction direction="left-to-right" evidence="12 14">
        <dbReference type="Rhea" id="RHEA:29528"/>
    </physiologicalReaction>
</comment>
<evidence type="ECO:0000256" key="13">
    <source>
        <dbReference type="ARBA" id="ARBA00093457"/>
    </source>
</evidence>
<keyword evidence="6 14" id="KW-0808">Transferase</keyword>
<keyword evidence="10 14" id="KW-0472">Membrane</keyword>
<comment type="subcellular location">
    <subcellularLocation>
        <location evidence="1 14">Endoplasmic reticulum membrane</location>
        <topology evidence="1 14">Multi-pass membrane protein</topology>
    </subcellularLocation>
</comment>
<protein>
    <recommendedName>
        <fullName evidence="4 14">Dol-P-Man:Man(5)GlcNAc(2)-PP-Dol alpha-1,3-mannosyltransferase</fullName>
        <ecNumber evidence="3 14">2.4.1.258</ecNumber>
    </recommendedName>
    <alternativeName>
        <fullName evidence="14">Dol-P-Man-dependent alpha(1-3)-mannosyltransferase</fullName>
    </alternativeName>
</protein>
<evidence type="ECO:0000256" key="4">
    <source>
        <dbReference type="ARBA" id="ARBA00015561"/>
    </source>
</evidence>
<feature type="transmembrane region" description="Helical" evidence="14">
    <location>
        <begin position="130"/>
        <end position="149"/>
    </location>
</feature>
<feature type="transmembrane region" description="Helical" evidence="14">
    <location>
        <begin position="347"/>
        <end position="368"/>
    </location>
</feature>
<gene>
    <name evidence="15" type="ORF">RNJ44_02374</name>
</gene>
<dbReference type="PANTHER" id="PTHR12646">
    <property type="entry name" value="NOT56 - RELATED"/>
    <property type="match status" value="1"/>
</dbReference>
<keyword evidence="9 14" id="KW-1133">Transmembrane helix</keyword>
<evidence type="ECO:0000256" key="6">
    <source>
        <dbReference type="ARBA" id="ARBA00022679"/>
    </source>
</evidence>